<reference evidence="2 3" key="1">
    <citation type="journal article" date="2014" name="PLoS ONE">
        <title>Global Analysis of Gene Expression Profiles in Physic Nut (Jatropha curcas L.) Seedlings Exposed to Salt Stress.</title>
        <authorList>
            <person name="Zhang L."/>
            <person name="Zhang C."/>
            <person name="Wu P."/>
            <person name="Chen Y."/>
            <person name="Li M."/>
            <person name="Jiang H."/>
            <person name="Wu G."/>
        </authorList>
    </citation>
    <scope>NUCLEOTIDE SEQUENCE [LARGE SCALE GENOMIC DNA]</scope>
    <source>
        <strain evidence="3">cv. GZQX0401</strain>
        <tissue evidence="2">Young leaves</tissue>
    </source>
</reference>
<gene>
    <name evidence="2" type="ORF">JCGZ_12720</name>
</gene>
<evidence type="ECO:0000256" key="1">
    <source>
        <dbReference type="SAM" id="MobiDB-lite"/>
    </source>
</evidence>
<dbReference type="AlphaFoldDB" id="A0A067KDZ9"/>
<accession>A0A067KDZ9</accession>
<dbReference type="InterPro" id="IPR004252">
    <property type="entry name" value="Probable_transposase_24"/>
</dbReference>
<dbReference type="Proteomes" id="UP000027138">
    <property type="component" value="Unassembled WGS sequence"/>
</dbReference>
<evidence type="ECO:0000313" key="3">
    <source>
        <dbReference type="Proteomes" id="UP000027138"/>
    </source>
</evidence>
<keyword evidence="3" id="KW-1185">Reference proteome</keyword>
<organism evidence="2 3">
    <name type="scientific">Jatropha curcas</name>
    <name type="common">Barbados nut</name>
    <dbReference type="NCBI Taxonomy" id="180498"/>
    <lineage>
        <taxon>Eukaryota</taxon>
        <taxon>Viridiplantae</taxon>
        <taxon>Streptophyta</taxon>
        <taxon>Embryophyta</taxon>
        <taxon>Tracheophyta</taxon>
        <taxon>Spermatophyta</taxon>
        <taxon>Magnoliopsida</taxon>
        <taxon>eudicotyledons</taxon>
        <taxon>Gunneridae</taxon>
        <taxon>Pentapetalae</taxon>
        <taxon>rosids</taxon>
        <taxon>fabids</taxon>
        <taxon>Malpighiales</taxon>
        <taxon>Euphorbiaceae</taxon>
        <taxon>Crotonoideae</taxon>
        <taxon>Jatropheae</taxon>
        <taxon>Jatropha</taxon>
    </lineage>
</organism>
<protein>
    <submittedName>
        <fullName evidence="2">Uncharacterized protein</fullName>
    </submittedName>
</protein>
<feature type="region of interest" description="Disordered" evidence="1">
    <location>
        <begin position="249"/>
        <end position="325"/>
    </location>
</feature>
<dbReference type="Pfam" id="PF03004">
    <property type="entry name" value="Transposase_24"/>
    <property type="match status" value="1"/>
</dbReference>
<dbReference type="EMBL" id="KK914552">
    <property type="protein sequence ID" value="KDP33198.1"/>
    <property type="molecule type" value="Genomic_DNA"/>
</dbReference>
<feature type="compositionally biased region" description="Polar residues" evidence="1">
    <location>
        <begin position="268"/>
        <end position="277"/>
    </location>
</feature>
<dbReference type="STRING" id="180498.A0A067KDZ9"/>
<dbReference type="OrthoDB" id="1302510at2759"/>
<feature type="compositionally biased region" description="Basic and acidic residues" evidence="1">
    <location>
        <begin position="309"/>
        <end position="318"/>
    </location>
</feature>
<feature type="compositionally biased region" description="Polar residues" evidence="1">
    <location>
        <begin position="249"/>
        <end position="261"/>
    </location>
</feature>
<name>A0A067KDZ9_JATCU</name>
<evidence type="ECO:0000313" key="2">
    <source>
        <dbReference type="EMBL" id="KDP33198.1"/>
    </source>
</evidence>
<sequence>MARGKAFDSCMEVVAQDAVLVDEEGLSLLLLQVRLGLHPLLSVQYCRHHSLLLLPTVSGPVQTSPTAQSPTVQASSDPRTSLSLKHFVWDEAITAMLKVAWEKLCTDQFADFTYRMRRSGKKRSETGGDGAGPSRHTGGSISAIEIARILAKELGREPTPMEVFTYTHTKDHDLNTFVDRRAENYTTARERLVSSQADEFEAELRIDEVALYLEAIGGEKKRKEFTALRARVDDQQKKIAKLRAHVIRLSSQPDAGTSSSDPAPATDRNVSTSQQQPLPSPNPDATDDTLFTPLGTIAHPAGTPPGDSTLDRADDQPRGFDFAPF</sequence>
<proteinExistence type="predicted"/>